<dbReference type="PROSITE" id="PS00518">
    <property type="entry name" value="ZF_RING_1"/>
    <property type="match status" value="1"/>
</dbReference>
<dbReference type="InterPro" id="IPR050628">
    <property type="entry name" value="SNF2_RAD54_helicase_TF"/>
</dbReference>
<dbReference type="SUPFAM" id="SSF57850">
    <property type="entry name" value="RING/U-box"/>
    <property type="match status" value="1"/>
</dbReference>
<dbReference type="PROSITE" id="PS51194">
    <property type="entry name" value="HELICASE_CTER"/>
    <property type="match status" value="1"/>
</dbReference>
<keyword evidence="2" id="KW-0547">Nucleotide-binding</keyword>
<keyword evidence="5" id="KW-0347">Helicase</keyword>
<dbReference type="SMART" id="SM00490">
    <property type="entry name" value="HELICc"/>
    <property type="match status" value="1"/>
</dbReference>
<dbReference type="GO" id="GO:0006281">
    <property type="term" value="P:DNA repair"/>
    <property type="evidence" value="ECO:0007669"/>
    <property type="project" value="TreeGrafter"/>
</dbReference>
<dbReference type="GO" id="GO:0008094">
    <property type="term" value="F:ATP-dependent activity, acting on DNA"/>
    <property type="evidence" value="ECO:0007669"/>
    <property type="project" value="TreeGrafter"/>
</dbReference>
<dbReference type="GO" id="GO:0004386">
    <property type="term" value="F:helicase activity"/>
    <property type="evidence" value="ECO:0007669"/>
    <property type="project" value="UniProtKB-KW"/>
</dbReference>
<evidence type="ECO:0000256" key="4">
    <source>
        <dbReference type="ARBA" id="ARBA00022801"/>
    </source>
</evidence>
<dbReference type="InterPro" id="IPR014001">
    <property type="entry name" value="Helicase_ATP-bd"/>
</dbReference>
<feature type="domain" description="Helicase C-terminal" evidence="11">
    <location>
        <begin position="466"/>
        <end position="585"/>
    </location>
</feature>
<evidence type="ECO:0000256" key="8">
    <source>
        <dbReference type="SAM" id="Coils"/>
    </source>
</evidence>
<dbReference type="GO" id="GO:0008270">
    <property type="term" value="F:zinc ion binding"/>
    <property type="evidence" value="ECO:0007669"/>
    <property type="project" value="UniProtKB-KW"/>
</dbReference>
<dbReference type="InterPro" id="IPR027417">
    <property type="entry name" value="P-loop_NTPase"/>
</dbReference>
<dbReference type="GO" id="GO:0005634">
    <property type="term" value="C:nucleus"/>
    <property type="evidence" value="ECO:0007669"/>
    <property type="project" value="TreeGrafter"/>
</dbReference>
<evidence type="ECO:0000256" key="7">
    <source>
        <dbReference type="ARBA" id="ARBA00022840"/>
    </source>
</evidence>
<reference evidence="12" key="1">
    <citation type="journal article" date="2020" name="Nature">
        <title>Giant virus diversity and host interactions through global metagenomics.</title>
        <authorList>
            <person name="Schulz F."/>
            <person name="Roux S."/>
            <person name="Paez-Espino D."/>
            <person name="Jungbluth S."/>
            <person name="Walsh D.A."/>
            <person name="Denef V.J."/>
            <person name="McMahon K.D."/>
            <person name="Konstantinidis K.T."/>
            <person name="Eloe-Fadrosh E.A."/>
            <person name="Kyrpides N.C."/>
            <person name="Woyke T."/>
        </authorList>
    </citation>
    <scope>NUCLEOTIDE SEQUENCE</scope>
    <source>
        <strain evidence="12">GVMAG-M-3300027804-48</strain>
    </source>
</reference>
<evidence type="ECO:0000259" key="10">
    <source>
        <dbReference type="PROSITE" id="PS51192"/>
    </source>
</evidence>
<dbReference type="SMART" id="SM00184">
    <property type="entry name" value="RING"/>
    <property type="match status" value="1"/>
</dbReference>
<dbReference type="PROSITE" id="PS50089">
    <property type="entry name" value="ZF_RING_2"/>
    <property type="match status" value="1"/>
</dbReference>
<dbReference type="InterPro" id="IPR001650">
    <property type="entry name" value="Helicase_C-like"/>
</dbReference>
<keyword evidence="1" id="KW-0479">Metal-binding</keyword>
<feature type="coiled-coil region" evidence="8">
    <location>
        <begin position="366"/>
        <end position="393"/>
    </location>
</feature>
<keyword evidence="4" id="KW-0378">Hydrolase</keyword>
<evidence type="ECO:0000256" key="6">
    <source>
        <dbReference type="ARBA" id="ARBA00022833"/>
    </source>
</evidence>
<dbReference type="Pfam" id="PF00176">
    <property type="entry name" value="SNF2-rel_dom"/>
    <property type="match status" value="1"/>
</dbReference>
<name>A0A6C0LIM4_9ZZZZ</name>
<dbReference type="Pfam" id="PF13923">
    <property type="entry name" value="zf-C3HC4_2"/>
    <property type="match status" value="1"/>
</dbReference>
<dbReference type="InterPro" id="IPR013083">
    <property type="entry name" value="Znf_RING/FYVE/PHD"/>
</dbReference>
<feature type="domain" description="RING-type" evidence="9">
    <location>
        <begin position="399"/>
        <end position="437"/>
    </location>
</feature>
<dbReference type="GO" id="GO:0016787">
    <property type="term" value="F:hydrolase activity"/>
    <property type="evidence" value="ECO:0007669"/>
    <property type="project" value="UniProtKB-KW"/>
</dbReference>
<sequence length="585" mass="67752">MVTNNYYDIELDETDKEAAVVSEKINVKLKPHQLTALNKAIEMEKNGLIKYNINQNNNIIEISTNIGILGDMVGYGKTLIALSLIATNDDIHLNRHLIETYNNTKNYNYFSISTINRLIPEKIIKATLVIVPRGPVYLQWEKMIKTNTTLKMLAIDNYIFIKNYLPRYDGTNEDEIINFFNNYDLILIKNTTLRLLFDNYNNLIENWLRIIIDEAHDIINKLKVYVNYHYLWMISATYDKLFEKIRQSSNNSLIIGKEIFTNSDYNNLMIVKNSHKFIKQSFTLPEPVEKYYLCKLPNNINVIKNFISDNILDKINANDIAGAIKELGGKNETEEDIIELVSREMNRELHNKNIEKDYINNLDISNEEKAIKLKRINTEIQNCQEKINDLKERITSRTCSICMELITNPILIECTHIFCGGCLVKWLKTNNNCPYCRTTINSMDKLIAIVDNNNKTEQDDVLILNKEETILKILKSKPGGKFLIFSKNENTFEKIKLLLTDYKCDMLKGNTSHMVNVLNKFKNGELNIIFLNTQYAGSGIDISHATDIIIFHKMGIDKEQAIGRAQRVGRTSELYIHNLCYDHEL</sequence>
<dbReference type="GO" id="GO:0005524">
    <property type="term" value="F:ATP binding"/>
    <property type="evidence" value="ECO:0007669"/>
    <property type="project" value="UniProtKB-KW"/>
</dbReference>
<dbReference type="Gene3D" id="3.40.50.300">
    <property type="entry name" value="P-loop containing nucleotide triphosphate hydrolases"/>
    <property type="match status" value="2"/>
</dbReference>
<dbReference type="Gene3D" id="3.30.40.10">
    <property type="entry name" value="Zinc/RING finger domain, C3HC4 (zinc finger)"/>
    <property type="match status" value="1"/>
</dbReference>
<dbReference type="SUPFAM" id="SSF52540">
    <property type="entry name" value="P-loop containing nucleoside triphosphate hydrolases"/>
    <property type="match status" value="2"/>
</dbReference>
<dbReference type="InterPro" id="IPR001841">
    <property type="entry name" value="Znf_RING"/>
</dbReference>
<evidence type="ECO:0000256" key="1">
    <source>
        <dbReference type="ARBA" id="ARBA00022723"/>
    </source>
</evidence>
<protein>
    <recommendedName>
        <fullName evidence="13">RING-type domain-containing protein</fullName>
    </recommendedName>
</protein>
<dbReference type="InterPro" id="IPR017907">
    <property type="entry name" value="Znf_RING_CS"/>
</dbReference>
<dbReference type="PROSITE" id="PS51192">
    <property type="entry name" value="HELICASE_ATP_BIND_1"/>
    <property type="match status" value="1"/>
</dbReference>
<accession>A0A6C0LIM4</accession>
<feature type="domain" description="Helicase ATP-binding" evidence="10">
    <location>
        <begin position="58"/>
        <end position="256"/>
    </location>
</feature>
<dbReference type="Pfam" id="PF00271">
    <property type="entry name" value="Helicase_C"/>
    <property type="match status" value="1"/>
</dbReference>
<evidence type="ECO:0000256" key="5">
    <source>
        <dbReference type="ARBA" id="ARBA00022806"/>
    </source>
</evidence>
<dbReference type="AlphaFoldDB" id="A0A6C0LIM4"/>
<evidence type="ECO:0000259" key="9">
    <source>
        <dbReference type="PROSITE" id="PS50089"/>
    </source>
</evidence>
<evidence type="ECO:0000256" key="2">
    <source>
        <dbReference type="ARBA" id="ARBA00022741"/>
    </source>
</evidence>
<evidence type="ECO:0000313" key="12">
    <source>
        <dbReference type="EMBL" id="QHU29718.1"/>
    </source>
</evidence>
<proteinExistence type="predicted"/>
<dbReference type="SMART" id="SM00487">
    <property type="entry name" value="DEXDc"/>
    <property type="match status" value="1"/>
</dbReference>
<dbReference type="EMBL" id="MN740493">
    <property type="protein sequence ID" value="QHU29718.1"/>
    <property type="molecule type" value="Genomic_DNA"/>
</dbReference>
<keyword evidence="7" id="KW-0067">ATP-binding</keyword>
<evidence type="ECO:0008006" key="13">
    <source>
        <dbReference type="Google" id="ProtNLM"/>
    </source>
</evidence>
<keyword evidence="6" id="KW-0862">Zinc</keyword>
<evidence type="ECO:0000256" key="3">
    <source>
        <dbReference type="ARBA" id="ARBA00022771"/>
    </source>
</evidence>
<keyword evidence="8" id="KW-0175">Coiled coil</keyword>
<dbReference type="PANTHER" id="PTHR45626">
    <property type="entry name" value="TRANSCRIPTION TERMINATION FACTOR 2-RELATED"/>
    <property type="match status" value="1"/>
</dbReference>
<dbReference type="InterPro" id="IPR000330">
    <property type="entry name" value="SNF2_N"/>
</dbReference>
<keyword evidence="3" id="KW-0863">Zinc-finger</keyword>
<organism evidence="12">
    <name type="scientific">viral metagenome</name>
    <dbReference type="NCBI Taxonomy" id="1070528"/>
    <lineage>
        <taxon>unclassified sequences</taxon>
        <taxon>metagenomes</taxon>
        <taxon>organismal metagenomes</taxon>
    </lineage>
</organism>
<evidence type="ECO:0000259" key="11">
    <source>
        <dbReference type="PROSITE" id="PS51194"/>
    </source>
</evidence>